<evidence type="ECO:0000313" key="4">
    <source>
        <dbReference type="Proteomes" id="UP000031599"/>
    </source>
</evidence>
<accession>A0A0C2CX87</accession>
<dbReference type="InterPro" id="IPR036663">
    <property type="entry name" value="Fumarylacetoacetase_C_sf"/>
</dbReference>
<dbReference type="Proteomes" id="UP000031599">
    <property type="component" value="Unassembled WGS sequence"/>
</dbReference>
<dbReference type="PANTHER" id="PTHR11820:SF7">
    <property type="entry name" value="ACYLPYRUVASE FAHD1, MITOCHONDRIAL"/>
    <property type="match status" value="1"/>
</dbReference>
<organism evidence="3 4">
    <name type="scientific">Enhygromyxa salina</name>
    <dbReference type="NCBI Taxonomy" id="215803"/>
    <lineage>
        <taxon>Bacteria</taxon>
        <taxon>Pseudomonadati</taxon>
        <taxon>Myxococcota</taxon>
        <taxon>Polyangia</taxon>
        <taxon>Nannocystales</taxon>
        <taxon>Nannocystaceae</taxon>
        <taxon>Enhygromyxa</taxon>
    </lineage>
</organism>
<dbReference type="Pfam" id="PF01557">
    <property type="entry name" value="FAA_hydrolase"/>
    <property type="match status" value="1"/>
</dbReference>
<comment type="caution">
    <text evidence="3">The sequence shown here is derived from an EMBL/GenBank/DDBJ whole genome shotgun (WGS) entry which is preliminary data.</text>
</comment>
<keyword evidence="1" id="KW-0479">Metal-binding</keyword>
<sequence length="285" mass="30330">MSEAADTLWLARTPEGSWRCTTRGDAPGPNTAWEPIADPFAHASAELGDPATLAAKAPALGPARTLVGLRLLPPCLPQKVVGIGRNYRAHAEELGNEVPTTPLCFLKAPSCLIVSGDALALPPGYERIDMESELVAVIGRRARSIPAANAWQHVAGYLLGNDVSCRDLQKRDKQWTRAKGLDGFGPVSPFMRLVAPGWELPVSELEIRGYLDDVPVQRGRVSDMIFSIPDLIEHLSDGMTLEPGDLIFTGTPAGVAALAPGQVVRIELGGLELGRLVTPIVGGGR</sequence>
<keyword evidence="3" id="KW-0378">Hydrolase</keyword>
<dbReference type="PANTHER" id="PTHR11820">
    <property type="entry name" value="ACYLPYRUVASE"/>
    <property type="match status" value="1"/>
</dbReference>
<evidence type="ECO:0000313" key="3">
    <source>
        <dbReference type="EMBL" id="KIG15636.1"/>
    </source>
</evidence>
<dbReference type="Gene3D" id="3.90.850.10">
    <property type="entry name" value="Fumarylacetoacetase-like, C-terminal domain"/>
    <property type="match status" value="1"/>
</dbReference>
<proteinExistence type="predicted"/>
<dbReference type="GO" id="GO:0018773">
    <property type="term" value="F:acetylpyruvate hydrolase activity"/>
    <property type="evidence" value="ECO:0007669"/>
    <property type="project" value="TreeGrafter"/>
</dbReference>
<name>A0A0C2CX87_9BACT</name>
<dbReference type="GO" id="GO:0046872">
    <property type="term" value="F:metal ion binding"/>
    <property type="evidence" value="ECO:0007669"/>
    <property type="project" value="UniProtKB-KW"/>
</dbReference>
<evidence type="ECO:0000256" key="1">
    <source>
        <dbReference type="ARBA" id="ARBA00022723"/>
    </source>
</evidence>
<dbReference type="SUPFAM" id="SSF56529">
    <property type="entry name" value="FAH"/>
    <property type="match status" value="1"/>
</dbReference>
<feature type="domain" description="Fumarylacetoacetase-like C-terminal" evidence="2">
    <location>
        <begin position="79"/>
        <end position="280"/>
    </location>
</feature>
<reference evidence="3 4" key="1">
    <citation type="submission" date="2014-12" db="EMBL/GenBank/DDBJ databases">
        <title>Genome assembly of Enhygromyxa salina DSM 15201.</title>
        <authorList>
            <person name="Sharma G."/>
            <person name="Subramanian S."/>
        </authorList>
    </citation>
    <scope>NUCLEOTIDE SEQUENCE [LARGE SCALE GENOMIC DNA]</scope>
    <source>
        <strain evidence="3 4">DSM 15201</strain>
    </source>
</reference>
<dbReference type="RefSeq" id="WP_052551224.1">
    <property type="nucleotide sequence ID" value="NZ_JMCC02000049.1"/>
</dbReference>
<dbReference type="InterPro" id="IPR011234">
    <property type="entry name" value="Fumarylacetoacetase-like_C"/>
</dbReference>
<evidence type="ECO:0000259" key="2">
    <source>
        <dbReference type="Pfam" id="PF01557"/>
    </source>
</evidence>
<dbReference type="AlphaFoldDB" id="A0A0C2CX87"/>
<protein>
    <submittedName>
        <fullName evidence="3">Fumarylacetoacetate hydrolase family protein</fullName>
    </submittedName>
</protein>
<gene>
    <name evidence="3" type="ORF">DB30_05384</name>
</gene>
<dbReference type="EMBL" id="JMCC02000049">
    <property type="protein sequence ID" value="KIG15636.1"/>
    <property type="molecule type" value="Genomic_DNA"/>
</dbReference>